<keyword evidence="12" id="KW-1185">Reference proteome</keyword>
<accession>E8N0C1</accession>
<dbReference type="SMART" id="SM01207">
    <property type="entry name" value="G3P_acyltransf"/>
    <property type="match status" value="1"/>
</dbReference>
<dbReference type="STRING" id="926569.ANT_26440"/>
<feature type="transmembrane region" description="Helical" evidence="10">
    <location>
        <begin position="67"/>
        <end position="90"/>
    </location>
</feature>
<dbReference type="GO" id="GO:0005886">
    <property type="term" value="C:plasma membrane"/>
    <property type="evidence" value="ECO:0007669"/>
    <property type="project" value="InterPro"/>
</dbReference>
<feature type="transmembrane region" description="Helical" evidence="10">
    <location>
        <begin position="177"/>
        <end position="197"/>
    </location>
</feature>
<evidence type="ECO:0000256" key="10">
    <source>
        <dbReference type="SAM" id="Phobius"/>
    </source>
</evidence>
<organism evidence="11 12">
    <name type="scientific">Anaerolinea thermophila (strain DSM 14523 / JCM 11388 / NBRC 100420 / UNI-1)</name>
    <dbReference type="NCBI Taxonomy" id="926569"/>
    <lineage>
        <taxon>Bacteria</taxon>
        <taxon>Bacillati</taxon>
        <taxon>Chloroflexota</taxon>
        <taxon>Anaerolineae</taxon>
        <taxon>Anaerolineales</taxon>
        <taxon>Anaerolineaceae</taxon>
        <taxon>Anaerolinea</taxon>
    </lineage>
</organism>
<feature type="transmembrane region" description="Helical" evidence="10">
    <location>
        <begin position="124"/>
        <end position="147"/>
    </location>
</feature>
<keyword evidence="1" id="KW-1003">Cell membrane</keyword>
<dbReference type="InParanoid" id="E8N0C1"/>
<evidence type="ECO:0000256" key="1">
    <source>
        <dbReference type="ARBA" id="ARBA00022475"/>
    </source>
</evidence>
<keyword evidence="4 10" id="KW-0812">Transmembrane</keyword>
<dbReference type="HOGENOM" id="CLU_1308010_0_0_0"/>
<sequence length="210" mass="23295">MDWIWLILSVLIGYLFGSISFARIIVRRLSPEVDLTQAAMPIQGVDDPMPLKTVSATTAGLMLGEKVGGVIGILDMLKAFIPVLVIRLIFSDQPYFLLTALSSTIGRNWPLYYRFQGGRGISTIYGGLLAIDWLGAVLTSVGGMLLGIAVLRDFALVFPLSLLLIIPWMGVRTGSLWYILYALGVNVLFWIAILPELKEVARIRRKRGWK</sequence>
<dbReference type="Proteomes" id="UP000008922">
    <property type="component" value="Chromosome"/>
</dbReference>
<dbReference type="KEGG" id="atm:ANT_26440"/>
<name>E8N0C1_ANATU</name>
<dbReference type="Pfam" id="PF02660">
    <property type="entry name" value="G3P_acyltransf"/>
    <property type="match status" value="1"/>
</dbReference>
<evidence type="ECO:0000256" key="6">
    <source>
        <dbReference type="ARBA" id="ARBA00023098"/>
    </source>
</evidence>
<evidence type="ECO:0000256" key="5">
    <source>
        <dbReference type="ARBA" id="ARBA00022989"/>
    </source>
</evidence>
<proteinExistence type="predicted"/>
<dbReference type="AlphaFoldDB" id="E8N0C1"/>
<dbReference type="EMBL" id="AP012029">
    <property type="protein sequence ID" value="BAJ64670.1"/>
    <property type="molecule type" value="Genomic_DNA"/>
</dbReference>
<dbReference type="GO" id="GO:0043772">
    <property type="term" value="F:acyl-phosphate glycerol-3-phosphate acyltransferase activity"/>
    <property type="evidence" value="ECO:0007669"/>
    <property type="project" value="InterPro"/>
</dbReference>
<keyword evidence="7 10" id="KW-0472">Membrane</keyword>
<dbReference type="PANTHER" id="PTHR30309">
    <property type="entry name" value="INNER MEMBRANE PROTEIN YGIH"/>
    <property type="match status" value="1"/>
</dbReference>
<protein>
    <submittedName>
        <fullName evidence="11">Hypothetical membrane protein</fullName>
    </submittedName>
</protein>
<evidence type="ECO:0000256" key="2">
    <source>
        <dbReference type="ARBA" id="ARBA00022516"/>
    </source>
</evidence>
<evidence type="ECO:0000256" key="9">
    <source>
        <dbReference type="ARBA" id="ARBA00023264"/>
    </source>
</evidence>
<feature type="transmembrane region" description="Helical" evidence="10">
    <location>
        <begin position="154"/>
        <end position="171"/>
    </location>
</feature>
<dbReference type="InterPro" id="IPR003811">
    <property type="entry name" value="G3P_acylTferase_PlsY"/>
</dbReference>
<feature type="transmembrane region" description="Helical" evidence="10">
    <location>
        <begin position="6"/>
        <end position="26"/>
    </location>
</feature>
<evidence type="ECO:0000256" key="3">
    <source>
        <dbReference type="ARBA" id="ARBA00022679"/>
    </source>
</evidence>
<dbReference type="eggNOG" id="COG0344">
    <property type="taxonomic scope" value="Bacteria"/>
</dbReference>
<dbReference type="OrthoDB" id="9777124at2"/>
<evidence type="ECO:0000256" key="4">
    <source>
        <dbReference type="ARBA" id="ARBA00022692"/>
    </source>
</evidence>
<dbReference type="PANTHER" id="PTHR30309:SF0">
    <property type="entry name" value="GLYCEROL-3-PHOSPHATE ACYLTRANSFERASE-RELATED"/>
    <property type="match status" value="1"/>
</dbReference>
<keyword evidence="9" id="KW-1208">Phospholipid metabolism</keyword>
<evidence type="ECO:0000313" key="12">
    <source>
        <dbReference type="Proteomes" id="UP000008922"/>
    </source>
</evidence>
<keyword evidence="8" id="KW-0594">Phospholipid biosynthesis</keyword>
<gene>
    <name evidence="11" type="ordered locus">ANT_26440</name>
</gene>
<keyword evidence="2" id="KW-0444">Lipid biosynthesis</keyword>
<evidence type="ECO:0000256" key="8">
    <source>
        <dbReference type="ARBA" id="ARBA00023209"/>
    </source>
</evidence>
<keyword evidence="3" id="KW-0808">Transferase</keyword>
<reference evidence="11 12" key="1">
    <citation type="submission" date="2010-12" db="EMBL/GenBank/DDBJ databases">
        <title>Whole genome sequence of Anaerolinea thermophila UNI-1.</title>
        <authorList>
            <person name="Narita-Yamada S."/>
            <person name="Kishi E."/>
            <person name="Watanabe Y."/>
            <person name="Takasaki K."/>
            <person name="Ankai A."/>
            <person name="Oguchi A."/>
            <person name="Fukui S."/>
            <person name="Takahashi M."/>
            <person name="Yashiro I."/>
            <person name="Hosoyama A."/>
            <person name="Sekiguchi Y."/>
            <person name="Hanada S."/>
            <person name="Fujita N."/>
        </authorList>
    </citation>
    <scope>NUCLEOTIDE SEQUENCE [LARGE SCALE GENOMIC DNA]</scope>
    <source>
        <strain evidence="12">DSM 14523 / JCM 11388 / NBRC 100420 / UNI-1</strain>
    </source>
</reference>
<evidence type="ECO:0000256" key="7">
    <source>
        <dbReference type="ARBA" id="ARBA00023136"/>
    </source>
</evidence>
<evidence type="ECO:0000313" key="11">
    <source>
        <dbReference type="EMBL" id="BAJ64670.1"/>
    </source>
</evidence>
<keyword evidence="5 10" id="KW-1133">Transmembrane helix</keyword>
<dbReference type="RefSeq" id="WP_013561024.1">
    <property type="nucleotide sequence ID" value="NC_014960.1"/>
</dbReference>
<keyword evidence="6" id="KW-0443">Lipid metabolism</keyword>
<dbReference type="GO" id="GO:0008654">
    <property type="term" value="P:phospholipid biosynthetic process"/>
    <property type="evidence" value="ECO:0007669"/>
    <property type="project" value="UniProtKB-KW"/>
</dbReference>